<dbReference type="PROSITE" id="PS51819">
    <property type="entry name" value="VOC"/>
    <property type="match status" value="1"/>
</dbReference>
<organism evidence="2 3">
    <name type="scientific">Cobetia amphilecti</name>
    <dbReference type="NCBI Taxonomy" id="1055104"/>
    <lineage>
        <taxon>Bacteria</taxon>
        <taxon>Pseudomonadati</taxon>
        <taxon>Pseudomonadota</taxon>
        <taxon>Gammaproteobacteria</taxon>
        <taxon>Oceanospirillales</taxon>
        <taxon>Halomonadaceae</taxon>
        <taxon>Cobetia</taxon>
    </lineage>
</organism>
<evidence type="ECO:0000259" key="1">
    <source>
        <dbReference type="PROSITE" id="PS51819"/>
    </source>
</evidence>
<dbReference type="Gene3D" id="3.10.180.10">
    <property type="entry name" value="2,3-Dihydroxybiphenyl 1,2-Dioxygenase, domain 1"/>
    <property type="match status" value="1"/>
</dbReference>
<dbReference type="RefSeq" id="WP_303593052.1">
    <property type="nucleotide sequence ID" value="NZ_JAUORK010000004.1"/>
</dbReference>
<gene>
    <name evidence="2" type="ORF">Q4535_04710</name>
</gene>
<dbReference type="InterPro" id="IPR004360">
    <property type="entry name" value="Glyas_Fos-R_dOase_dom"/>
</dbReference>
<dbReference type="Pfam" id="PF00903">
    <property type="entry name" value="Glyoxalase"/>
    <property type="match status" value="1"/>
</dbReference>
<name>A0AAP4TW20_9GAMM</name>
<accession>A0AAP4TW20</accession>
<dbReference type="InterPro" id="IPR037523">
    <property type="entry name" value="VOC_core"/>
</dbReference>
<protein>
    <submittedName>
        <fullName evidence="2">VOC family protein</fullName>
    </submittedName>
</protein>
<reference evidence="2" key="1">
    <citation type="submission" date="2023-07" db="EMBL/GenBank/DDBJ databases">
        <title>Genome content predicts the carbon catabolic preferences of heterotrophic bacteria.</title>
        <authorList>
            <person name="Gralka M."/>
        </authorList>
    </citation>
    <scope>NUCLEOTIDE SEQUENCE</scope>
    <source>
        <strain evidence="2">C2R13</strain>
    </source>
</reference>
<evidence type="ECO:0000313" key="2">
    <source>
        <dbReference type="EMBL" id="MDO6671415.1"/>
    </source>
</evidence>
<dbReference type="SUPFAM" id="SSF54593">
    <property type="entry name" value="Glyoxalase/Bleomycin resistance protein/Dihydroxybiphenyl dioxygenase"/>
    <property type="match status" value="1"/>
</dbReference>
<evidence type="ECO:0000313" key="3">
    <source>
        <dbReference type="Proteomes" id="UP001170481"/>
    </source>
</evidence>
<dbReference type="Proteomes" id="UP001170481">
    <property type="component" value="Unassembled WGS sequence"/>
</dbReference>
<sequence>MKHNVARYGLILNTERFDECVAFYQGLFELPLLFNKEDGGFRLICLVYGDGYLMIEQGGRAIEGGKSPEQGSAKLRFNVSDIEQALRDVREWGIDAEIEETPWGRTIHLHDPDGNRVGIRDEAGFEWQVSS</sequence>
<comment type="caution">
    <text evidence="2">The sequence shown here is derived from an EMBL/GenBank/DDBJ whole genome shotgun (WGS) entry which is preliminary data.</text>
</comment>
<dbReference type="EMBL" id="JAUORK010000004">
    <property type="protein sequence ID" value="MDO6671415.1"/>
    <property type="molecule type" value="Genomic_DNA"/>
</dbReference>
<dbReference type="AlphaFoldDB" id="A0AAP4TW20"/>
<proteinExistence type="predicted"/>
<feature type="domain" description="VOC" evidence="1">
    <location>
        <begin position="1"/>
        <end position="122"/>
    </location>
</feature>
<dbReference type="InterPro" id="IPR029068">
    <property type="entry name" value="Glyas_Bleomycin-R_OHBP_Dase"/>
</dbReference>